<feature type="region of interest" description="Disordered" evidence="2">
    <location>
        <begin position="663"/>
        <end position="697"/>
    </location>
</feature>
<evidence type="ECO:0000256" key="2">
    <source>
        <dbReference type="SAM" id="MobiDB-lite"/>
    </source>
</evidence>
<comment type="caution">
    <text evidence="3">The sequence shown here is derived from an EMBL/GenBank/DDBJ whole genome shotgun (WGS) entry which is preliminary data.</text>
</comment>
<keyword evidence="1" id="KW-0175">Coiled coil</keyword>
<evidence type="ECO:0000313" key="3">
    <source>
        <dbReference type="EMBL" id="OLQ03590.1"/>
    </source>
</evidence>
<evidence type="ECO:0000313" key="4">
    <source>
        <dbReference type="Proteomes" id="UP000186817"/>
    </source>
</evidence>
<name>A0A1Q9E852_SYMMI</name>
<sequence length="747" mass="83072">MAQLDALKPVYGLEAQRSETLAWLTTEHEVEMQAFVHQHLLSMLSPFSQRLKDLQDEIEACRDDLNRKAEQLKHTDTVVKQHGQELMTLTMDVNQAHAAVGCLRQELLPEISKKIDEHKVEDEFVEVRQKLKRLQTDLSSNQEVQARVDAELRDLQAIQRKTSSAVAEVTGELHGLRESNDFLSHCYSGISGRVEQAKRVADDTQSAFSKFQHTATNQLEDLKKNGLPRLSSRIDSLEAKQRTLAKEAQADVESLAQVKLQVAHLTTALASLDESVQEGQRVDTAQTSLVHEESINRRGKLERINTKVDETKAELTELAQTLHSDLSRRINDLAVLLDTKSHTIRSNTAAIRTVESGLNALGSDVRSSTAKIGEQGIVQERLVEQARVAETEIHSLFDFRKEAMTKLQDVYVAFTDRLVLAPESFFESRRWRVPLAQHGGYQFPWCDGPMSAEMRRQFASGLALRNFAQPVFVKTFTRPMEDSKSEGVLETEGEGQAARCMDDCASLRGFELGSAVLRVLADCAGVVARCGSRGEAQVTFLVRLFAQMTTAPIVNFVEDPSRRQLSWPDRQPMFDSGPGYSGLPSHDLTERVMLEGSLFVSGVVGLMANQRCADSPDFLRGTPLHGAAGGATRNDSDETSVKAECTAPVPLVLEIDAQPWSPLKGTHHARGRGSAATGSQPPKGCDEHAASGENLQSRDHEQDWTLIHPGWYLIIRSLAPTRQSHYKLSNATTLIEVRDYPYERLNE</sequence>
<dbReference type="EMBL" id="LSRX01000232">
    <property type="protein sequence ID" value="OLQ03590.1"/>
    <property type="molecule type" value="Genomic_DNA"/>
</dbReference>
<protein>
    <submittedName>
        <fullName evidence="3">Uncharacterized protein</fullName>
    </submittedName>
</protein>
<reference evidence="3 4" key="1">
    <citation type="submission" date="2016-02" db="EMBL/GenBank/DDBJ databases">
        <title>Genome analysis of coral dinoflagellate symbionts highlights evolutionary adaptations to a symbiotic lifestyle.</title>
        <authorList>
            <person name="Aranda M."/>
            <person name="Li Y."/>
            <person name="Liew Y.J."/>
            <person name="Baumgarten S."/>
            <person name="Simakov O."/>
            <person name="Wilson M."/>
            <person name="Piel J."/>
            <person name="Ashoor H."/>
            <person name="Bougouffa S."/>
            <person name="Bajic V.B."/>
            <person name="Ryu T."/>
            <person name="Ravasi T."/>
            <person name="Bayer T."/>
            <person name="Micklem G."/>
            <person name="Kim H."/>
            <person name="Bhak J."/>
            <person name="Lajeunesse T.C."/>
            <person name="Voolstra C.R."/>
        </authorList>
    </citation>
    <scope>NUCLEOTIDE SEQUENCE [LARGE SCALE GENOMIC DNA]</scope>
    <source>
        <strain evidence="3 4">CCMP2467</strain>
    </source>
</reference>
<organism evidence="3 4">
    <name type="scientific">Symbiodinium microadriaticum</name>
    <name type="common">Dinoflagellate</name>
    <name type="synonym">Zooxanthella microadriatica</name>
    <dbReference type="NCBI Taxonomy" id="2951"/>
    <lineage>
        <taxon>Eukaryota</taxon>
        <taxon>Sar</taxon>
        <taxon>Alveolata</taxon>
        <taxon>Dinophyceae</taxon>
        <taxon>Suessiales</taxon>
        <taxon>Symbiodiniaceae</taxon>
        <taxon>Symbiodinium</taxon>
    </lineage>
</organism>
<dbReference type="Proteomes" id="UP000186817">
    <property type="component" value="Unassembled WGS sequence"/>
</dbReference>
<dbReference type="AlphaFoldDB" id="A0A1Q9E852"/>
<evidence type="ECO:0000256" key="1">
    <source>
        <dbReference type="SAM" id="Coils"/>
    </source>
</evidence>
<dbReference type="OrthoDB" id="433445at2759"/>
<keyword evidence="4" id="KW-1185">Reference proteome</keyword>
<gene>
    <name evidence="3" type="ORF">AK812_SmicGene13450</name>
</gene>
<feature type="coiled-coil region" evidence="1">
    <location>
        <begin position="117"/>
        <end position="161"/>
    </location>
</feature>
<proteinExistence type="predicted"/>
<feature type="compositionally biased region" description="Basic and acidic residues" evidence="2">
    <location>
        <begin position="684"/>
        <end position="697"/>
    </location>
</feature>
<accession>A0A1Q9E852</accession>